<accession>B9TDP5</accession>
<dbReference type="EMBL" id="EQ978350">
    <property type="protein sequence ID" value="EEF26019.1"/>
    <property type="molecule type" value="Genomic_DNA"/>
</dbReference>
<name>B9TDP5_RICCO</name>
<evidence type="ECO:0000313" key="1">
    <source>
        <dbReference type="EMBL" id="EEF26019.1"/>
    </source>
</evidence>
<reference evidence="2" key="1">
    <citation type="journal article" date="2010" name="Nat. Biotechnol.">
        <title>Draft genome sequence of the oilseed species Ricinus communis.</title>
        <authorList>
            <person name="Chan A.P."/>
            <person name="Crabtree J."/>
            <person name="Zhao Q."/>
            <person name="Lorenzi H."/>
            <person name="Orvis J."/>
            <person name="Puiu D."/>
            <person name="Melake-Berhan A."/>
            <person name="Jones K.M."/>
            <person name="Redman J."/>
            <person name="Chen G."/>
            <person name="Cahoon E.B."/>
            <person name="Gedil M."/>
            <person name="Stanke M."/>
            <person name="Haas B.J."/>
            <person name="Wortman J.R."/>
            <person name="Fraser-Liggett C.M."/>
            <person name="Ravel J."/>
            <person name="Rabinowicz P.D."/>
        </authorList>
    </citation>
    <scope>NUCLEOTIDE SEQUENCE [LARGE SCALE GENOMIC DNA]</scope>
    <source>
        <strain evidence="2">cv. Hale</strain>
    </source>
</reference>
<feature type="non-terminal residue" evidence="1">
    <location>
        <position position="1"/>
    </location>
</feature>
<keyword evidence="2" id="KW-1185">Reference proteome</keyword>
<evidence type="ECO:0000313" key="2">
    <source>
        <dbReference type="Proteomes" id="UP000008311"/>
    </source>
</evidence>
<proteinExistence type="predicted"/>
<dbReference type="Proteomes" id="UP000008311">
    <property type="component" value="Unassembled WGS sequence"/>
</dbReference>
<organism evidence="1 2">
    <name type="scientific">Ricinus communis</name>
    <name type="common">Castor bean</name>
    <dbReference type="NCBI Taxonomy" id="3988"/>
    <lineage>
        <taxon>Eukaryota</taxon>
        <taxon>Viridiplantae</taxon>
        <taxon>Streptophyta</taxon>
        <taxon>Embryophyta</taxon>
        <taxon>Tracheophyta</taxon>
        <taxon>Spermatophyta</taxon>
        <taxon>Magnoliopsida</taxon>
        <taxon>eudicotyledons</taxon>
        <taxon>Gunneridae</taxon>
        <taxon>Pentapetalae</taxon>
        <taxon>rosids</taxon>
        <taxon>fabids</taxon>
        <taxon>Malpighiales</taxon>
        <taxon>Euphorbiaceae</taxon>
        <taxon>Acalyphoideae</taxon>
        <taxon>Acalypheae</taxon>
        <taxon>Ricinus</taxon>
    </lineage>
</organism>
<sequence length="187" mass="20393">QGDESACSMNCAMNSAINSIGLENRVVGIRLRHAGHVYAASRQFCAISRLPRAITRVSSAAKACVASRKVCEPQTGIHIAVRRRARSMKRTSPKPPEAIVLATKPCTATCVIDGIAVTLTFFPDTGVLRITDSTGSRLRETRWSASWQSLVATFRELSETPVEERADPDVLFGSYYRSNAISSRYAS</sequence>
<gene>
    <name evidence="1" type="ORF">RCOM_2041610</name>
</gene>
<dbReference type="InParanoid" id="B9TDP5"/>
<protein>
    <submittedName>
        <fullName evidence="1">Uncharacterized protein</fullName>
    </submittedName>
</protein>
<dbReference type="AlphaFoldDB" id="B9TDP5"/>